<feature type="domain" description="DDE-1" evidence="1">
    <location>
        <begin position="21"/>
        <end position="108"/>
    </location>
</feature>
<gene>
    <name evidence="2" type="ORF">M9Y10_014211</name>
</gene>
<dbReference type="EMBL" id="JAPFFF010000002">
    <property type="protein sequence ID" value="KAK8896313.1"/>
    <property type="molecule type" value="Genomic_DNA"/>
</dbReference>
<reference evidence="2 3" key="1">
    <citation type="submission" date="2024-04" db="EMBL/GenBank/DDBJ databases">
        <title>Tritrichomonas musculus Genome.</title>
        <authorList>
            <person name="Alves-Ferreira E."/>
            <person name="Grigg M."/>
            <person name="Lorenzi H."/>
            <person name="Galac M."/>
        </authorList>
    </citation>
    <scope>NUCLEOTIDE SEQUENCE [LARGE SCALE GENOMIC DNA]</scope>
    <source>
        <strain evidence="2 3">EAF2021</strain>
    </source>
</reference>
<feature type="non-terminal residue" evidence="2">
    <location>
        <position position="113"/>
    </location>
</feature>
<dbReference type="Pfam" id="PF03184">
    <property type="entry name" value="DDE_1"/>
    <property type="match status" value="1"/>
</dbReference>
<evidence type="ECO:0000259" key="1">
    <source>
        <dbReference type="Pfam" id="PF03184"/>
    </source>
</evidence>
<sequence>RLDPFIILPKLAKLPEELRDIPAFFNSQSSGWMTKNIFLAFCVFFVSKVSKYKLDLPTEEAEQPTILILDNHSSRYNSLALEYLALHNVQLLTFPPHCSHLLQPFDVAAARSL</sequence>
<dbReference type="InterPro" id="IPR004875">
    <property type="entry name" value="DDE_SF_endonuclease_dom"/>
</dbReference>
<comment type="caution">
    <text evidence="2">The sequence shown here is derived from an EMBL/GenBank/DDBJ whole genome shotgun (WGS) entry which is preliminary data.</text>
</comment>
<proteinExistence type="predicted"/>
<feature type="non-terminal residue" evidence="2">
    <location>
        <position position="1"/>
    </location>
</feature>
<protein>
    <recommendedName>
        <fullName evidence="1">DDE-1 domain-containing protein</fullName>
    </recommendedName>
</protein>
<name>A0ABR2KZQ0_9EUKA</name>
<keyword evidence="3" id="KW-1185">Reference proteome</keyword>
<evidence type="ECO:0000313" key="3">
    <source>
        <dbReference type="Proteomes" id="UP001470230"/>
    </source>
</evidence>
<organism evidence="2 3">
    <name type="scientific">Tritrichomonas musculus</name>
    <dbReference type="NCBI Taxonomy" id="1915356"/>
    <lineage>
        <taxon>Eukaryota</taxon>
        <taxon>Metamonada</taxon>
        <taxon>Parabasalia</taxon>
        <taxon>Tritrichomonadida</taxon>
        <taxon>Tritrichomonadidae</taxon>
        <taxon>Tritrichomonas</taxon>
    </lineage>
</organism>
<evidence type="ECO:0000313" key="2">
    <source>
        <dbReference type="EMBL" id="KAK8896313.1"/>
    </source>
</evidence>
<dbReference type="Proteomes" id="UP001470230">
    <property type="component" value="Unassembled WGS sequence"/>
</dbReference>
<accession>A0ABR2KZQ0</accession>